<proteinExistence type="predicted"/>
<dbReference type="Proteomes" id="UP000827138">
    <property type="component" value="Chromosome"/>
</dbReference>
<dbReference type="RefSeq" id="WP_220646758.1">
    <property type="nucleotide sequence ID" value="NZ_CP080647.1"/>
</dbReference>
<organism evidence="1 2">
    <name type="scientific">Streptomyces akebiae</name>
    <dbReference type="NCBI Taxonomy" id="2865673"/>
    <lineage>
        <taxon>Bacteria</taxon>
        <taxon>Bacillati</taxon>
        <taxon>Actinomycetota</taxon>
        <taxon>Actinomycetes</taxon>
        <taxon>Kitasatosporales</taxon>
        <taxon>Streptomycetaceae</taxon>
        <taxon>Streptomyces</taxon>
    </lineage>
</organism>
<keyword evidence="2" id="KW-1185">Reference proteome</keyword>
<reference evidence="1 2" key="1">
    <citation type="submission" date="2021-08" db="EMBL/GenBank/DDBJ databases">
        <authorList>
            <person name="Ping M."/>
        </authorList>
    </citation>
    <scope>NUCLEOTIDE SEQUENCE [LARGE SCALE GENOMIC DNA]</scope>
    <source>
        <strain evidence="1 2">MG28</strain>
    </source>
</reference>
<evidence type="ECO:0000313" key="2">
    <source>
        <dbReference type="Proteomes" id="UP000827138"/>
    </source>
</evidence>
<gene>
    <name evidence="1" type="ORF">K1J60_15685</name>
</gene>
<accession>A0ABX8XPV4</accession>
<name>A0ABX8XPV4_9ACTN</name>
<sequence>MPTRSARAMQVFSRFGELAWFSLPSEIHPVYGYPQVPYMGWRYTSAQEDLARLIEDAVGALPTKVEWTLDRTRKNLLLIPTRILREADGLASPAFANVVHSVNTQDHEFCFRALSDLDLILQRLQQVPIPKE</sequence>
<dbReference type="EMBL" id="CP080647">
    <property type="protein sequence ID" value="QYX77780.1"/>
    <property type="molecule type" value="Genomic_DNA"/>
</dbReference>
<evidence type="ECO:0000313" key="1">
    <source>
        <dbReference type="EMBL" id="QYX77780.1"/>
    </source>
</evidence>
<protein>
    <submittedName>
        <fullName evidence="1">Uncharacterized protein</fullName>
    </submittedName>
</protein>